<protein>
    <recommendedName>
        <fullName evidence="2">Lysozyme inhibitor LprI-like N-terminal domain-containing protein</fullName>
    </recommendedName>
</protein>
<dbReference type="AlphaFoldDB" id="A0A081CQL3"/>
<evidence type="ECO:0000313" key="3">
    <source>
        <dbReference type="EMBL" id="GAK68959.1"/>
    </source>
</evidence>
<evidence type="ECO:0000259" key="2">
    <source>
        <dbReference type="Pfam" id="PF07007"/>
    </source>
</evidence>
<gene>
    <name evidence="3" type="ORF">RRU01S_03_01270</name>
</gene>
<dbReference type="Gene3D" id="1.20.1270.180">
    <property type="match status" value="1"/>
</dbReference>
<dbReference type="PANTHER" id="PTHR39176">
    <property type="entry name" value="PERIPLASMIC PROTEIN-RELATED"/>
    <property type="match status" value="1"/>
</dbReference>
<evidence type="ECO:0000313" key="4">
    <source>
        <dbReference type="Proteomes" id="UP000028701"/>
    </source>
</evidence>
<name>A0A081CQL3_9HYPH</name>
<proteinExistence type="predicted"/>
<reference evidence="3 4" key="1">
    <citation type="submission" date="2014-08" db="EMBL/GenBank/DDBJ databases">
        <title>Whole genome shotgun sequence of Rhizobium rubi NBRC 13261.</title>
        <authorList>
            <person name="Katano-Makiyama Y."/>
            <person name="Hosoyama A."/>
            <person name="Hashimoto M."/>
            <person name="Hosoyama Y."/>
            <person name="Noguchi M."/>
            <person name="Tsuchikane K."/>
            <person name="Uohara A."/>
            <person name="Ohji S."/>
            <person name="Ichikawa N."/>
            <person name="Kimura A."/>
            <person name="Yamazoe A."/>
            <person name="Fujita N."/>
        </authorList>
    </citation>
    <scope>NUCLEOTIDE SEQUENCE [LARGE SCALE GENOMIC DNA]</scope>
    <source>
        <strain evidence="3 4">NBRC 13261</strain>
    </source>
</reference>
<feature type="domain" description="Lysozyme inhibitor LprI-like N-terminal" evidence="2">
    <location>
        <begin position="39"/>
        <end position="138"/>
    </location>
</feature>
<dbReference type="Pfam" id="PF07007">
    <property type="entry name" value="LprI"/>
    <property type="match status" value="1"/>
</dbReference>
<dbReference type="PANTHER" id="PTHR39176:SF1">
    <property type="entry name" value="PERIPLASMIC PROTEIN"/>
    <property type="match status" value="1"/>
</dbReference>
<dbReference type="EMBL" id="BBJU01000003">
    <property type="protein sequence ID" value="GAK68959.1"/>
    <property type="molecule type" value="Genomic_DNA"/>
</dbReference>
<dbReference type="InterPro" id="IPR009739">
    <property type="entry name" value="LprI-like_N"/>
</dbReference>
<sequence>MMVATSLRRLSLSFLLALAALPSSFMVDRAVAQEEPDCDSPTTQADMNACAAIEYETADKDLNAAYQQIRKKMSAWDKAADDDSKGAVDALVAAQRAWVSFRDANCETAGFQARGGTMEPMLVSSCLADMSTKRAEELRTLADGF</sequence>
<organism evidence="3 4">
    <name type="scientific">Agrobacterium rubi TR3 = NBRC 13261</name>
    <dbReference type="NCBI Taxonomy" id="1368415"/>
    <lineage>
        <taxon>Bacteria</taxon>
        <taxon>Pseudomonadati</taxon>
        <taxon>Pseudomonadota</taxon>
        <taxon>Alphaproteobacteria</taxon>
        <taxon>Hyphomicrobiales</taxon>
        <taxon>Rhizobiaceae</taxon>
        <taxon>Rhizobium/Agrobacterium group</taxon>
        <taxon>Agrobacterium</taxon>
    </lineage>
</organism>
<keyword evidence="1" id="KW-0732">Signal</keyword>
<dbReference type="eggNOG" id="COG3755">
    <property type="taxonomic scope" value="Bacteria"/>
</dbReference>
<feature type="signal peptide" evidence="1">
    <location>
        <begin position="1"/>
        <end position="19"/>
    </location>
</feature>
<comment type="caution">
    <text evidence="3">The sequence shown here is derived from an EMBL/GenBank/DDBJ whole genome shotgun (WGS) entry which is preliminary data.</text>
</comment>
<accession>A0A081CQL3</accession>
<feature type="chain" id="PRO_5001756158" description="Lysozyme inhibitor LprI-like N-terminal domain-containing protein" evidence="1">
    <location>
        <begin position="20"/>
        <end position="145"/>
    </location>
</feature>
<evidence type="ECO:0000256" key="1">
    <source>
        <dbReference type="SAM" id="SignalP"/>
    </source>
</evidence>
<dbReference type="Proteomes" id="UP000028701">
    <property type="component" value="Unassembled WGS sequence"/>
</dbReference>